<evidence type="ECO:0000313" key="1">
    <source>
        <dbReference type="EMBL" id="HJF40882.1"/>
    </source>
</evidence>
<organism evidence="2 3">
    <name type="scientific">Thomasclavelia spiroformis</name>
    <dbReference type="NCBI Taxonomy" id="29348"/>
    <lineage>
        <taxon>Bacteria</taxon>
        <taxon>Bacillati</taxon>
        <taxon>Bacillota</taxon>
        <taxon>Erysipelotrichia</taxon>
        <taxon>Erysipelotrichales</taxon>
        <taxon>Coprobacillaceae</taxon>
        <taxon>Thomasclavelia</taxon>
    </lineage>
</organism>
<dbReference type="EMBL" id="NFLB01000005">
    <property type="protein sequence ID" value="OUQ05427.1"/>
    <property type="molecule type" value="Genomic_DNA"/>
</dbReference>
<evidence type="ECO:0000313" key="3">
    <source>
        <dbReference type="Proteomes" id="UP000196258"/>
    </source>
</evidence>
<comment type="caution">
    <text evidence="2">The sequence shown here is derived from an EMBL/GenBank/DDBJ whole genome shotgun (WGS) entry which is preliminary data.</text>
</comment>
<proteinExistence type="predicted"/>
<reference evidence="3" key="1">
    <citation type="submission" date="2017-04" db="EMBL/GenBank/DDBJ databases">
        <title>Function of individual gut microbiota members based on whole genome sequencing of pure cultures obtained from chicken caecum.</title>
        <authorList>
            <person name="Medvecky M."/>
            <person name="Cejkova D."/>
            <person name="Polansky O."/>
            <person name="Karasova D."/>
            <person name="Kubasova T."/>
            <person name="Cizek A."/>
            <person name="Rychlik I."/>
        </authorList>
    </citation>
    <scope>NUCLEOTIDE SEQUENCE [LARGE SCALE GENOMIC DNA]</scope>
    <source>
        <strain evidence="3">An149</strain>
    </source>
</reference>
<dbReference type="Pfam" id="PF14071">
    <property type="entry name" value="YlbD_coat"/>
    <property type="match status" value="1"/>
</dbReference>
<accession>A0A1Y4EJQ0</accession>
<protein>
    <submittedName>
        <fullName evidence="1">YlbD family protein</fullName>
    </submittedName>
</protein>
<dbReference type="RefSeq" id="WP_087255818.1">
    <property type="nucleotide sequence ID" value="NZ_CAJFOD010000103.1"/>
</dbReference>
<dbReference type="Proteomes" id="UP000196258">
    <property type="component" value="Unassembled WGS sequence"/>
</dbReference>
<reference evidence="1" key="4">
    <citation type="submission" date="2021-09" db="EMBL/GenBank/DDBJ databases">
        <authorList>
            <person name="Gilroy R."/>
        </authorList>
    </citation>
    <scope>NUCLEOTIDE SEQUENCE</scope>
    <source>
        <strain evidence="1">CHK193-16274</strain>
    </source>
</reference>
<dbReference type="InterPro" id="IPR025953">
    <property type="entry name" value="YlbD_coat"/>
</dbReference>
<sequence>MDEFKEFLKTIPSIKQDVLNGRYTWQQLYEIFVMYGKDDKFWQPYKTGNNFDLNMLVEVIKNIDLNALSNSLNSIEKVLNVVNTFLDKREPEKEKKWYDG</sequence>
<dbReference type="Proteomes" id="UP000749320">
    <property type="component" value="Unassembled WGS sequence"/>
</dbReference>
<dbReference type="EMBL" id="DYWV01000275">
    <property type="protein sequence ID" value="HJF40882.1"/>
    <property type="molecule type" value="Genomic_DNA"/>
</dbReference>
<dbReference type="AlphaFoldDB" id="A0A1Y4EJQ0"/>
<reference evidence="1" key="3">
    <citation type="journal article" date="2021" name="PeerJ">
        <title>Extensive microbial diversity within the chicken gut microbiome revealed by metagenomics and culture.</title>
        <authorList>
            <person name="Gilroy R."/>
            <person name="Ravi A."/>
            <person name="Getino M."/>
            <person name="Pursley I."/>
            <person name="Horton D.L."/>
            <person name="Alikhan N.F."/>
            <person name="Baker D."/>
            <person name="Gharbi K."/>
            <person name="Hall N."/>
            <person name="Watson M."/>
            <person name="Adriaenssens E.M."/>
            <person name="Foster-Nyarko E."/>
            <person name="Jarju S."/>
            <person name="Secka A."/>
            <person name="Antonio M."/>
            <person name="Oren A."/>
            <person name="Chaudhuri R.R."/>
            <person name="La Ragione R."/>
            <person name="Hildebrand F."/>
            <person name="Pallen M.J."/>
        </authorList>
    </citation>
    <scope>NUCLEOTIDE SEQUENCE</scope>
    <source>
        <strain evidence="1">CHK193-16274</strain>
    </source>
</reference>
<reference evidence="2" key="2">
    <citation type="journal article" date="2018" name="BMC Genomics">
        <title>Whole genome sequencing and function prediction of 133 gut anaerobes isolated from chicken caecum in pure cultures.</title>
        <authorList>
            <person name="Medvecky M."/>
            <person name="Cejkova D."/>
            <person name="Polansky O."/>
            <person name="Karasova D."/>
            <person name="Kubasova T."/>
            <person name="Cizek A."/>
            <person name="Rychlik I."/>
        </authorList>
    </citation>
    <scope>NUCLEOTIDE SEQUENCE</scope>
    <source>
        <strain evidence="2">An149</strain>
    </source>
</reference>
<evidence type="ECO:0000313" key="2">
    <source>
        <dbReference type="EMBL" id="OUQ05427.1"/>
    </source>
</evidence>
<name>A0A1Y4EJQ0_9FIRM</name>
<gene>
    <name evidence="2" type="ORF">B5E91_05245</name>
    <name evidence="1" type="ORF">K8V91_08150</name>
</gene>